<evidence type="ECO:0000259" key="3">
    <source>
        <dbReference type="Pfam" id="PF20684"/>
    </source>
</evidence>
<keyword evidence="2" id="KW-0812">Transmembrane</keyword>
<dbReference type="OrthoDB" id="3918601at2759"/>
<name>A0A6A5K0W5_9PLEO</name>
<organism evidence="4 5">
    <name type="scientific">Decorospora gaudefroyi</name>
    <dbReference type="NCBI Taxonomy" id="184978"/>
    <lineage>
        <taxon>Eukaryota</taxon>
        <taxon>Fungi</taxon>
        <taxon>Dikarya</taxon>
        <taxon>Ascomycota</taxon>
        <taxon>Pezizomycotina</taxon>
        <taxon>Dothideomycetes</taxon>
        <taxon>Pleosporomycetidae</taxon>
        <taxon>Pleosporales</taxon>
        <taxon>Pleosporineae</taxon>
        <taxon>Pleosporaceae</taxon>
        <taxon>Decorospora</taxon>
    </lineage>
</organism>
<feature type="transmembrane region" description="Helical" evidence="2">
    <location>
        <begin position="105"/>
        <end position="123"/>
    </location>
</feature>
<evidence type="ECO:0000313" key="4">
    <source>
        <dbReference type="EMBL" id="KAF1829860.1"/>
    </source>
</evidence>
<evidence type="ECO:0000256" key="2">
    <source>
        <dbReference type="SAM" id="Phobius"/>
    </source>
</evidence>
<gene>
    <name evidence="4" type="ORF">BDW02DRAFT_127647</name>
</gene>
<proteinExistence type="predicted"/>
<feature type="compositionally biased region" description="Pro residues" evidence="1">
    <location>
        <begin position="571"/>
        <end position="583"/>
    </location>
</feature>
<feature type="transmembrane region" description="Helical" evidence="2">
    <location>
        <begin position="57"/>
        <end position="77"/>
    </location>
</feature>
<sequence length="661" mass="72886">MKIPRTSLSVASTSLEELDHTNAIKIASWTILSITVLVFIARQVMKAVVFRRAALDDLFILLATVFAVGLSITTFLLSSHGLGLSSASAPQQDDELMKGHYASQFLYISAICFAKISILVLFYDIVAVQRWQRRFVIALGLFVIAWSTASLGAVAFQCELPRPWETLTSRCVNMRIFWIIYCIIDMSTEFAIIMLSVNLVAYLQVQLSRKVAVVACFAPRVLVLAVALVRLIWLYPITPHSDPQYKLWLPAIISQVQVCLSIATASVPYMVPFFRGLDGNLRRTQSTKSRIHLIDEESGRSTSSLWFRRHKKARGLDLWDPSADTENDYERVPQVSPYLPFPRPMTPLSPPRLQTSPGRQASVRGLNIYIPFRDPRRQRSLDWASPRTESSCALSPSCTSPQALLMQSFVPSRKAPSPPAKIHSPNPPASSVYTNSVYSTRAPTPPASAPLTQRFSLFPPQRSPSVSPQPGQSPSTSTAIPPIRAMRSQPVSSTAKHPGAPSPRSPPSHTRFPIRSSSRAKPPKFSTTTHLQTPPLLSTLGGHSPRPGSIQDLTSPMGAALNNYFDSAEPAAPPRSPTAPPPSSLQQQRNHHIVTPTNTSRTPTSPPKTHTRSPTVGEMLRDDLYLPPQDLLRTTRNSRSATLPSVRDVRSSPRIVVRSPS</sequence>
<feature type="domain" description="Rhodopsin" evidence="3">
    <location>
        <begin position="42"/>
        <end position="275"/>
    </location>
</feature>
<keyword evidence="5" id="KW-1185">Reference proteome</keyword>
<feature type="compositionally biased region" description="Low complexity" evidence="1">
    <location>
        <begin position="459"/>
        <end position="477"/>
    </location>
</feature>
<dbReference type="PANTHER" id="PTHR38794">
    <property type="entry name" value="INTEGRAL MEMBRANE PROTEIN"/>
    <property type="match status" value="1"/>
</dbReference>
<accession>A0A6A5K0W5</accession>
<evidence type="ECO:0000313" key="5">
    <source>
        <dbReference type="Proteomes" id="UP000800040"/>
    </source>
</evidence>
<dbReference type="PANTHER" id="PTHR38794:SF1">
    <property type="entry name" value="INTEGRAL MEMBRANE PROTEIN"/>
    <property type="match status" value="1"/>
</dbReference>
<feature type="region of interest" description="Disordered" evidence="1">
    <location>
        <begin position="340"/>
        <end position="359"/>
    </location>
</feature>
<dbReference type="AlphaFoldDB" id="A0A6A5K0W5"/>
<keyword evidence="2" id="KW-0472">Membrane</keyword>
<feature type="transmembrane region" description="Helical" evidence="2">
    <location>
        <begin position="212"/>
        <end position="235"/>
    </location>
</feature>
<feature type="compositionally biased region" description="Low complexity" evidence="1">
    <location>
        <begin position="652"/>
        <end position="661"/>
    </location>
</feature>
<feature type="compositionally biased region" description="Pro residues" evidence="1">
    <location>
        <begin position="340"/>
        <end position="350"/>
    </location>
</feature>
<feature type="transmembrane region" description="Helical" evidence="2">
    <location>
        <begin position="26"/>
        <end position="45"/>
    </location>
</feature>
<feature type="transmembrane region" description="Helical" evidence="2">
    <location>
        <begin position="176"/>
        <end position="200"/>
    </location>
</feature>
<feature type="transmembrane region" description="Helical" evidence="2">
    <location>
        <begin position="135"/>
        <end position="156"/>
    </location>
</feature>
<protein>
    <recommendedName>
        <fullName evidence="3">Rhodopsin domain-containing protein</fullName>
    </recommendedName>
</protein>
<feature type="region of interest" description="Disordered" evidence="1">
    <location>
        <begin position="411"/>
        <end position="661"/>
    </location>
</feature>
<reference evidence="4" key="1">
    <citation type="submission" date="2020-01" db="EMBL/GenBank/DDBJ databases">
        <authorList>
            <consortium name="DOE Joint Genome Institute"/>
            <person name="Haridas S."/>
            <person name="Albert R."/>
            <person name="Binder M."/>
            <person name="Bloem J."/>
            <person name="Labutti K."/>
            <person name="Salamov A."/>
            <person name="Andreopoulos B."/>
            <person name="Baker S.E."/>
            <person name="Barry K."/>
            <person name="Bills G."/>
            <person name="Bluhm B.H."/>
            <person name="Cannon C."/>
            <person name="Castanera R."/>
            <person name="Culley D.E."/>
            <person name="Daum C."/>
            <person name="Ezra D."/>
            <person name="Gonzalez J.B."/>
            <person name="Henrissat B."/>
            <person name="Kuo A."/>
            <person name="Liang C."/>
            <person name="Lipzen A."/>
            <person name="Lutzoni F."/>
            <person name="Magnuson J."/>
            <person name="Mondo S."/>
            <person name="Nolan M."/>
            <person name="Ohm R."/>
            <person name="Pangilinan J."/>
            <person name="Park H.-J."/>
            <person name="Ramirez L."/>
            <person name="Alfaro M."/>
            <person name="Sun H."/>
            <person name="Tritt A."/>
            <person name="Yoshinaga Y."/>
            <person name="Zwiers L.-H."/>
            <person name="Turgeon B.G."/>
            <person name="Goodwin S.B."/>
            <person name="Spatafora J.W."/>
            <person name="Crous P.W."/>
            <person name="Grigoriev I.V."/>
        </authorList>
    </citation>
    <scope>NUCLEOTIDE SEQUENCE</scope>
    <source>
        <strain evidence="4">P77</strain>
    </source>
</reference>
<evidence type="ECO:0000256" key="1">
    <source>
        <dbReference type="SAM" id="MobiDB-lite"/>
    </source>
</evidence>
<dbReference type="Pfam" id="PF20684">
    <property type="entry name" value="Fung_rhodopsin"/>
    <property type="match status" value="1"/>
</dbReference>
<feature type="compositionally biased region" description="Polar residues" evidence="1">
    <location>
        <begin position="429"/>
        <end position="438"/>
    </location>
</feature>
<dbReference type="Proteomes" id="UP000800040">
    <property type="component" value="Unassembled WGS sequence"/>
</dbReference>
<feature type="compositionally biased region" description="Polar residues" evidence="1">
    <location>
        <begin position="515"/>
        <end position="536"/>
    </location>
</feature>
<feature type="compositionally biased region" description="Polar residues" evidence="1">
    <location>
        <begin position="632"/>
        <end position="643"/>
    </location>
</feature>
<dbReference type="EMBL" id="ML975421">
    <property type="protein sequence ID" value="KAF1829860.1"/>
    <property type="molecule type" value="Genomic_DNA"/>
</dbReference>
<keyword evidence="2" id="KW-1133">Transmembrane helix</keyword>
<dbReference type="InterPro" id="IPR049326">
    <property type="entry name" value="Rhodopsin_dom_fungi"/>
</dbReference>